<keyword evidence="3" id="KW-1185">Reference proteome</keyword>
<name>A0AAW1Y5E0_RUBAR</name>
<dbReference type="AlphaFoldDB" id="A0AAW1Y5E0"/>
<accession>A0AAW1Y5E0</accession>
<gene>
    <name evidence="2" type="ORF">M0R45_008742</name>
</gene>
<organism evidence="2 3">
    <name type="scientific">Rubus argutus</name>
    <name type="common">Southern blackberry</name>
    <dbReference type="NCBI Taxonomy" id="59490"/>
    <lineage>
        <taxon>Eukaryota</taxon>
        <taxon>Viridiplantae</taxon>
        <taxon>Streptophyta</taxon>
        <taxon>Embryophyta</taxon>
        <taxon>Tracheophyta</taxon>
        <taxon>Spermatophyta</taxon>
        <taxon>Magnoliopsida</taxon>
        <taxon>eudicotyledons</taxon>
        <taxon>Gunneridae</taxon>
        <taxon>Pentapetalae</taxon>
        <taxon>rosids</taxon>
        <taxon>fabids</taxon>
        <taxon>Rosales</taxon>
        <taxon>Rosaceae</taxon>
        <taxon>Rosoideae</taxon>
        <taxon>Rosoideae incertae sedis</taxon>
        <taxon>Rubus</taxon>
    </lineage>
</organism>
<comment type="caution">
    <text evidence="2">The sequence shown here is derived from an EMBL/GenBank/DDBJ whole genome shotgun (WGS) entry which is preliminary data.</text>
</comment>
<feature type="chain" id="PRO_5043744004" description="Secreted protein" evidence="1">
    <location>
        <begin position="22"/>
        <end position="74"/>
    </location>
</feature>
<proteinExistence type="predicted"/>
<dbReference type="EMBL" id="JBEDUW010000002">
    <property type="protein sequence ID" value="KAK9943123.1"/>
    <property type="molecule type" value="Genomic_DNA"/>
</dbReference>
<protein>
    <recommendedName>
        <fullName evidence="4">Secreted protein</fullName>
    </recommendedName>
</protein>
<reference evidence="2 3" key="1">
    <citation type="journal article" date="2023" name="G3 (Bethesda)">
        <title>A chromosome-length genome assembly and annotation of blackberry (Rubus argutus, cv. 'Hillquist').</title>
        <authorList>
            <person name="Bruna T."/>
            <person name="Aryal R."/>
            <person name="Dudchenko O."/>
            <person name="Sargent D.J."/>
            <person name="Mead D."/>
            <person name="Buti M."/>
            <person name="Cavallini A."/>
            <person name="Hytonen T."/>
            <person name="Andres J."/>
            <person name="Pham M."/>
            <person name="Weisz D."/>
            <person name="Mascagni F."/>
            <person name="Usai G."/>
            <person name="Natali L."/>
            <person name="Bassil N."/>
            <person name="Fernandez G.E."/>
            <person name="Lomsadze A."/>
            <person name="Armour M."/>
            <person name="Olukolu B."/>
            <person name="Poorten T."/>
            <person name="Britton C."/>
            <person name="Davik J."/>
            <person name="Ashrafi H."/>
            <person name="Aiden E.L."/>
            <person name="Borodovsky M."/>
            <person name="Worthington M."/>
        </authorList>
    </citation>
    <scope>NUCLEOTIDE SEQUENCE [LARGE SCALE GENOMIC DNA]</scope>
    <source>
        <strain evidence="2">PI 553951</strain>
    </source>
</reference>
<evidence type="ECO:0000313" key="3">
    <source>
        <dbReference type="Proteomes" id="UP001457282"/>
    </source>
</evidence>
<keyword evidence="1" id="KW-0732">Signal</keyword>
<dbReference type="Proteomes" id="UP001457282">
    <property type="component" value="Unassembled WGS sequence"/>
</dbReference>
<evidence type="ECO:0000256" key="1">
    <source>
        <dbReference type="SAM" id="SignalP"/>
    </source>
</evidence>
<feature type="signal peptide" evidence="1">
    <location>
        <begin position="1"/>
        <end position="21"/>
    </location>
</feature>
<sequence>MAAGVWVLPFLPYFFSAFISGADLGSRVRGLPAEAKCAGCCILVRRHGRRDGCCKSELGSVCFREGLGERSWVS</sequence>
<evidence type="ECO:0008006" key="4">
    <source>
        <dbReference type="Google" id="ProtNLM"/>
    </source>
</evidence>
<evidence type="ECO:0000313" key="2">
    <source>
        <dbReference type="EMBL" id="KAK9943123.1"/>
    </source>
</evidence>